<dbReference type="PIRSF" id="PIRSF003336">
    <property type="entry name" value="RadB"/>
    <property type="match status" value="1"/>
</dbReference>
<dbReference type="PANTHER" id="PTHR22942">
    <property type="entry name" value="RECA/RAD51/RADA DNA STRAND-PAIRING FAMILY MEMBER"/>
    <property type="match status" value="1"/>
</dbReference>
<evidence type="ECO:0000256" key="5">
    <source>
        <dbReference type="ARBA" id="ARBA00022840"/>
    </source>
</evidence>
<keyword evidence="5 9" id="KW-0067">ATP-binding</keyword>
<comment type="caution">
    <text evidence="11">The sequence shown here is derived from an EMBL/GenBank/DDBJ whole genome shotgun (WGS) entry which is preliminary data.</text>
</comment>
<evidence type="ECO:0000256" key="2">
    <source>
        <dbReference type="ARBA" id="ARBA00018143"/>
    </source>
</evidence>
<keyword evidence="6 9" id="KW-0238">DNA-binding</keyword>
<dbReference type="InterPro" id="IPR011939">
    <property type="entry name" value="DNA_repair_and_recomb_RadB"/>
</dbReference>
<name>A0ABU3WXX9_9EURY</name>
<dbReference type="CDD" id="cd01394">
    <property type="entry name" value="archRadB"/>
    <property type="match status" value="1"/>
</dbReference>
<keyword evidence="3 9" id="KW-0547">Nucleotide-binding</keyword>
<comment type="similarity">
    <text evidence="1 9">Belongs to the eukaryotic RecA-like protein family. RadB subfamily.</text>
</comment>
<evidence type="ECO:0000256" key="8">
    <source>
        <dbReference type="ARBA" id="ARBA00024641"/>
    </source>
</evidence>
<organism evidence="11 12">
    <name type="scientific">Methanoculleus caldifontis</name>
    <dbReference type="NCBI Taxonomy" id="2651577"/>
    <lineage>
        <taxon>Archaea</taxon>
        <taxon>Methanobacteriati</taxon>
        <taxon>Methanobacteriota</taxon>
        <taxon>Stenosarchaea group</taxon>
        <taxon>Methanomicrobia</taxon>
        <taxon>Methanomicrobiales</taxon>
        <taxon>Methanomicrobiaceae</taxon>
        <taxon>Methanoculleus</taxon>
    </lineage>
</organism>
<evidence type="ECO:0000256" key="1">
    <source>
        <dbReference type="ARBA" id="ARBA00006876"/>
    </source>
</evidence>
<dbReference type="HAMAP" id="MF_00350">
    <property type="entry name" value="RadB"/>
    <property type="match status" value="1"/>
</dbReference>
<keyword evidence="7 9" id="KW-0233">DNA recombination</keyword>
<protein>
    <recommendedName>
        <fullName evidence="2 9">DNA repair and recombination protein RadB</fullName>
    </recommendedName>
</protein>
<dbReference type="InterPro" id="IPR027417">
    <property type="entry name" value="P-loop_NTPase"/>
</dbReference>
<keyword evidence="4 9" id="KW-0227">DNA damage</keyword>
<evidence type="ECO:0000256" key="7">
    <source>
        <dbReference type="ARBA" id="ARBA00023172"/>
    </source>
</evidence>
<evidence type="ECO:0000256" key="4">
    <source>
        <dbReference type="ARBA" id="ARBA00022763"/>
    </source>
</evidence>
<evidence type="ECO:0000256" key="3">
    <source>
        <dbReference type="ARBA" id="ARBA00022741"/>
    </source>
</evidence>
<dbReference type="Proteomes" id="UP001281203">
    <property type="component" value="Unassembled WGS sequence"/>
</dbReference>
<evidence type="ECO:0000259" key="10">
    <source>
        <dbReference type="PROSITE" id="PS50162"/>
    </source>
</evidence>
<dbReference type="InterPro" id="IPR003593">
    <property type="entry name" value="AAA+_ATPase"/>
</dbReference>
<sequence>MKQDRVSTGNPALDDLLGGGLERRTITQIYGEPASGKSTFCQMAAVASLRAGNSVVYIDTEGFSVERFTQVAGGRAAEFADRLYLFEPLDFAQQGTMLADAEGLLRKRDGNPVDLVVMDSATALYRTELDLGREALRRLSHHMIKLLGLAKKYDIPALITNQIYMDVERDRVAGLGGTALEHLSKAIIRLEKKDGGVRRAMLRKHRSRPEGLSFDFVITEDGIRTV</sequence>
<dbReference type="EMBL" id="WBKO01000001">
    <property type="protein sequence ID" value="MDV2480655.1"/>
    <property type="molecule type" value="Genomic_DNA"/>
</dbReference>
<dbReference type="SUPFAM" id="SSF52540">
    <property type="entry name" value="P-loop containing nucleoside triphosphate hydrolases"/>
    <property type="match status" value="1"/>
</dbReference>
<proteinExistence type="inferred from homology"/>
<dbReference type="SMART" id="SM00382">
    <property type="entry name" value="AAA"/>
    <property type="match status" value="1"/>
</dbReference>
<comment type="function">
    <text evidence="8 9">Involved in DNA repair and in homologous recombination. May regulate the cleavage reactions of the branch-structured DNA. Has a very weak ATPase activity that is not stimulated by DNA. Binds DNA but does not promote DNA strands exchange.</text>
</comment>
<dbReference type="PROSITE" id="PS50162">
    <property type="entry name" value="RECA_2"/>
    <property type="match status" value="1"/>
</dbReference>
<dbReference type="NCBIfam" id="TIGR02237">
    <property type="entry name" value="recomb_radB"/>
    <property type="match status" value="1"/>
</dbReference>
<dbReference type="InterPro" id="IPR013632">
    <property type="entry name" value="Rad51_C"/>
</dbReference>
<keyword evidence="12" id="KW-1185">Reference proteome</keyword>
<dbReference type="Gene3D" id="3.40.50.300">
    <property type="entry name" value="P-loop containing nucleotide triphosphate hydrolases"/>
    <property type="match status" value="1"/>
</dbReference>
<accession>A0ABU3WXX9</accession>
<evidence type="ECO:0000313" key="11">
    <source>
        <dbReference type="EMBL" id="MDV2480655.1"/>
    </source>
</evidence>
<evidence type="ECO:0000256" key="6">
    <source>
        <dbReference type="ARBA" id="ARBA00023125"/>
    </source>
</evidence>
<feature type="domain" description="RecA family profile 1" evidence="10">
    <location>
        <begin position="2"/>
        <end position="163"/>
    </location>
</feature>
<reference evidence="11 12" key="1">
    <citation type="submission" date="2019-10" db="EMBL/GenBank/DDBJ databases">
        <title>Isolation and characterization of Methanoculleus sp. Wushi-C6 from a hot spring well.</title>
        <authorList>
            <person name="Chen S.-C."/>
            <person name="Lan Z.-H."/>
            <person name="You Y.-T."/>
            <person name="Lai M.-C."/>
        </authorList>
    </citation>
    <scope>NUCLEOTIDE SEQUENCE [LARGE SCALE GENOMIC DNA]</scope>
    <source>
        <strain evidence="11 12">Wushi-C6</strain>
    </source>
</reference>
<gene>
    <name evidence="9 11" type="primary">radB</name>
    <name evidence="11" type="ORF">F8E02_01255</name>
</gene>
<evidence type="ECO:0000313" key="12">
    <source>
        <dbReference type="Proteomes" id="UP001281203"/>
    </source>
</evidence>
<evidence type="ECO:0000256" key="9">
    <source>
        <dbReference type="HAMAP-Rule" id="MF_00350"/>
    </source>
</evidence>
<dbReference type="PANTHER" id="PTHR22942:SF47">
    <property type="entry name" value="DNA REPAIR AND RECOMBINATION PROTEIN RADB"/>
    <property type="match status" value="1"/>
</dbReference>
<dbReference type="RefSeq" id="WP_317063623.1">
    <property type="nucleotide sequence ID" value="NZ_WBKO01000001.1"/>
</dbReference>
<dbReference type="Pfam" id="PF08423">
    <property type="entry name" value="Rad51"/>
    <property type="match status" value="1"/>
</dbReference>
<dbReference type="InterPro" id="IPR020588">
    <property type="entry name" value="RecA_ATP-bd"/>
</dbReference>